<dbReference type="InterPro" id="IPR017871">
    <property type="entry name" value="ABC_transporter-like_CS"/>
</dbReference>
<dbReference type="SUPFAM" id="SSF52540">
    <property type="entry name" value="P-loop containing nucleoside triphosphate hydrolases"/>
    <property type="match status" value="1"/>
</dbReference>
<dbReference type="PANTHER" id="PTHR11384">
    <property type="entry name" value="ATP-BINDING CASSETTE, SUB-FAMILY D MEMBER"/>
    <property type="match status" value="1"/>
</dbReference>
<evidence type="ECO:0000256" key="1">
    <source>
        <dbReference type="ARBA" id="ARBA00008575"/>
    </source>
</evidence>
<dbReference type="InterPro" id="IPR025662">
    <property type="entry name" value="Sigma_54_int_dom_ATP-bd_1"/>
</dbReference>
<keyword evidence="5" id="KW-0067">ATP-binding</keyword>
<dbReference type="PROSITE" id="PS00211">
    <property type="entry name" value="ABC_TRANSPORTER_1"/>
    <property type="match status" value="1"/>
</dbReference>
<dbReference type="InterPro" id="IPR003593">
    <property type="entry name" value="AAA+_ATPase"/>
</dbReference>
<evidence type="ECO:0000259" key="11">
    <source>
        <dbReference type="PROSITE" id="PS50929"/>
    </source>
</evidence>
<keyword evidence="3 8" id="KW-0812">Transmembrane</keyword>
<feature type="domain" description="ABC transporter" evidence="10">
    <location>
        <begin position="472"/>
        <end position="702"/>
    </location>
</feature>
<dbReference type="GO" id="GO:0140359">
    <property type="term" value="F:ABC-type transporter activity"/>
    <property type="evidence" value="ECO:0007669"/>
    <property type="project" value="InterPro"/>
</dbReference>
<dbReference type="PANTHER" id="PTHR11384:SF59">
    <property type="entry name" value="LYSOSOMAL COBALAMIN TRANSPORTER ABCD4"/>
    <property type="match status" value="1"/>
</dbReference>
<accession>A0A6V1QMT5</accession>
<evidence type="ECO:0000256" key="3">
    <source>
        <dbReference type="ARBA" id="ARBA00022692"/>
    </source>
</evidence>
<dbReference type="InterPro" id="IPR027417">
    <property type="entry name" value="P-loop_NTPase"/>
</dbReference>
<evidence type="ECO:0000256" key="6">
    <source>
        <dbReference type="ARBA" id="ARBA00022989"/>
    </source>
</evidence>
<feature type="transmembrane region" description="Helical" evidence="8">
    <location>
        <begin position="107"/>
        <end position="129"/>
    </location>
</feature>
<evidence type="ECO:0000256" key="7">
    <source>
        <dbReference type="ARBA" id="ARBA00023136"/>
    </source>
</evidence>
<keyword evidence="7 8" id="KW-0472">Membrane</keyword>
<dbReference type="Gene3D" id="3.40.50.300">
    <property type="entry name" value="P-loop containing nucleotide triphosphate hydrolases"/>
    <property type="match status" value="1"/>
</dbReference>
<proteinExistence type="inferred from homology"/>
<evidence type="ECO:0008006" key="14">
    <source>
        <dbReference type="Google" id="ProtNLM"/>
    </source>
</evidence>
<evidence type="ECO:0000256" key="2">
    <source>
        <dbReference type="ARBA" id="ARBA00022448"/>
    </source>
</evidence>
<dbReference type="GO" id="GO:0016020">
    <property type="term" value="C:membrane"/>
    <property type="evidence" value="ECO:0007669"/>
    <property type="project" value="InterPro"/>
</dbReference>
<dbReference type="Pfam" id="PF06472">
    <property type="entry name" value="ABC_membrane_2"/>
    <property type="match status" value="1"/>
</dbReference>
<evidence type="ECO:0000256" key="5">
    <source>
        <dbReference type="ARBA" id="ARBA00022840"/>
    </source>
</evidence>
<sequence length="706" mass="78011">MMMAFTRPKWLLVAVCLVCLFLAQPAKAFNFPKCQNSNPWKAPDAYYSRSRAPPPLRMALEQKLGDENEREGFDVQDMGALKEQAGLFWNMAAPFFRDEDDKTGRNLLVGVIGLTLLNSGVSVAFSYIGRDFWTALSNKNPEEFYLMLQKFMAALVAGVPVTVSYKFQRDKLALGWREWMTRRIMAIYYANRTYYALEASREVDNPDQRIAEDVRAFTKYSLDLLITLLTSVIDLVSFSGILFSIYPQLFGAILAYAGVGTVVTTQLGRQLIGLNFGQLQREADFRYSLMRVRENAESIAFYGGEKLERREIERRLDEVVGNFRKVIGAQRNLEFFTVSYRYLIQVIPGLVVAPLYFSNKIQLGVVSQSYGAFNHILGDLSIIVNQFEGLSSFSAGIGRLGTFLQRMAGEEGADLQELLLRGAGGNATAAALAQERAEVMLALLDDQEEGQEEQLPGTENGIAVRVQPGAPLATRDLTVMTPDGSRTLVQGLTLALEEGQHLLIVGESGTGKSSLLRTLAGLWTRGAGVITRPPSDEMFFLPQRPYCTLGSLRDQLTYPLPAGDTPDADLLAVLDKVDLGALAERMGGGDPHAGLNKVRDWSATLSLGEQQRLAFGRLLWSRPSVAILDEATSALDLTNERRMYELLRSELPGLSYVSVGHRPSLLEYHDTKLRLARDGFSVGRIDDPAALKAGEELAEAFSSSSA</sequence>
<feature type="chain" id="PRO_5036192492" description="ABC transporter domain-containing protein" evidence="9">
    <location>
        <begin position="29"/>
        <end position="706"/>
    </location>
</feature>
<dbReference type="InterPro" id="IPR003439">
    <property type="entry name" value="ABC_transporter-like_ATP-bd"/>
</dbReference>
<dbReference type="PROSITE" id="PS50929">
    <property type="entry name" value="ABC_TM1F"/>
    <property type="match status" value="1"/>
</dbReference>
<keyword evidence="6 8" id="KW-1133">Transmembrane helix</keyword>
<protein>
    <recommendedName>
        <fullName evidence="14">ABC transporter domain-containing protein</fullName>
    </recommendedName>
</protein>
<dbReference type="Gene3D" id="1.20.1560.10">
    <property type="entry name" value="ABC transporter type 1, transmembrane domain"/>
    <property type="match status" value="1"/>
</dbReference>
<name>A0A6V1QMT5_HETAK</name>
<dbReference type="EMBL" id="HBIU01024875">
    <property type="protein sequence ID" value="CAE0632790.1"/>
    <property type="molecule type" value="Transcribed_RNA"/>
</dbReference>
<feature type="transmembrane region" description="Helical" evidence="8">
    <location>
        <begin position="224"/>
        <end position="243"/>
    </location>
</feature>
<evidence type="ECO:0000313" key="13">
    <source>
        <dbReference type="EMBL" id="CAE0632790.1"/>
    </source>
</evidence>
<dbReference type="PROSITE" id="PS00675">
    <property type="entry name" value="SIGMA54_INTERACT_1"/>
    <property type="match status" value="1"/>
</dbReference>
<gene>
    <name evidence="12" type="ORF">HAKA00212_LOCUS11500</name>
    <name evidence="13" type="ORF">HAKA00212_LOCUS11501</name>
</gene>
<comment type="similarity">
    <text evidence="1">Belongs to the ABC transporter superfamily. ABCD family. Peroxisomal fatty acyl CoA transporter (TC 3.A.1.203) subfamily.</text>
</comment>
<evidence type="ECO:0000313" key="12">
    <source>
        <dbReference type="EMBL" id="CAE0632789.1"/>
    </source>
</evidence>
<dbReference type="InterPro" id="IPR036640">
    <property type="entry name" value="ABC1_TM_sf"/>
</dbReference>
<dbReference type="CDD" id="cd03223">
    <property type="entry name" value="ABCD_peroxisomal_ALDP"/>
    <property type="match status" value="1"/>
</dbReference>
<dbReference type="PROSITE" id="PS50893">
    <property type="entry name" value="ABC_TRANSPORTER_2"/>
    <property type="match status" value="1"/>
</dbReference>
<dbReference type="GO" id="GO:0005524">
    <property type="term" value="F:ATP binding"/>
    <property type="evidence" value="ECO:0007669"/>
    <property type="project" value="UniProtKB-KW"/>
</dbReference>
<feature type="domain" description="ABC transmembrane type-1" evidence="11">
    <location>
        <begin position="109"/>
        <end position="392"/>
    </location>
</feature>
<dbReference type="SUPFAM" id="SSF90123">
    <property type="entry name" value="ABC transporter transmembrane region"/>
    <property type="match status" value="1"/>
</dbReference>
<evidence type="ECO:0000256" key="8">
    <source>
        <dbReference type="SAM" id="Phobius"/>
    </source>
</evidence>
<feature type="signal peptide" evidence="9">
    <location>
        <begin position="1"/>
        <end position="28"/>
    </location>
</feature>
<dbReference type="EMBL" id="HBIU01024874">
    <property type="protein sequence ID" value="CAE0632789.1"/>
    <property type="molecule type" value="Transcribed_RNA"/>
</dbReference>
<keyword evidence="4" id="KW-0547">Nucleotide-binding</keyword>
<keyword evidence="2" id="KW-0813">Transport</keyword>
<evidence type="ECO:0000256" key="9">
    <source>
        <dbReference type="SAM" id="SignalP"/>
    </source>
</evidence>
<keyword evidence="9" id="KW-0732">Signal</keyword>
<organism evidence="13">
    <name type="scientific">Heterosigma akashiwo</name>
    <name type="common">Chromophytic alga</name>
    <name type="synonym">Heterosigma carterae</name>
    <dbReference type="NCBI Taxonomy" id="2829"/>
    <lineage>
        <taxon>Eukaryota</taxon>
        <taxon>Sar</taxon>
        <taxon>Stramenopiles</taxon>
        <taxon>Ochrophyta</taxon>
        <taxon>Raphidophyceae</taxon>
        <taxon>Chattonellales</taxon>
        <taxon>Chattonellaceae</taxon>
        <taxon>Heterosigma</taxon>
    </lineage>
</organism>
<evidence type="ECO:0000256" key="4">
    <source>
        <dbReference type="ARBA" id="ARBA00022741"/>
    </source>
</evidence>
<dbReference type="Pfam" id="PF00005">
    <property type="entry name" value="ABC_tran"/>
    <property type="match status" value="1"/>
</dbReference>
<reference evidence="13" key="1">
    <citation type="submission" date="2021-01" db="EMBL/GenBank/DDBJ databases">
        <authorList>
            <person name="Corre E."/>
            <person name="Pelletier E."/>
            <person name="Niang G."/>
            <person name="Scheremetjew M."/>
            <person name="Finn R."/>
            <person name="Kale V."/>
            <person name="Holt S."/>
            <person name="Cochrane G."/>
            <person name="Meng A."/>
            <person name="Brown T."/>
            <person name="Cohen L."/>
        </authorList>
    </citation>
    <scope>NUCLEOTIDE SEQUENCE</scope>
    <source>
        <strain evidence="13">CCMP3107</strain>
    </source>
</reference>
<dbReference type="SMART" id="SM00382">
    <property type="entry name" value="AAA"/>
    <property type="match status" value="1"/>
</dbReference>
<dbReference type="GO" id="GO:0016887">
    <property type="term" value="F:ATP hydrolysis activity"/>
    <property type="evidence" value="ECO:0007669"/>
    <property type="project" value="InterPro"/>
</dbReference>
<dbReference type="InterPro" id="IPR050835">
    <property type="entry name" value="ABC_transporter_sub-D"/>
</dbReference>
<dbReference type="AlphaFoldDB" id="A0A6V1QMT5"/>
<evidence type="ECO:0000259" key="10">
    <source>
        <dbReference type="PROSITE" id="PS50893"/>
    </source>
</evidence>
<dbReference type="InterPro" id="IPR011527">
    <property type="entry name" value="ABC1_TM_dom"/>
</dbReference>